<gene>
    <name evidence="3" type="ORF">THRCLA_04204</name>
</gene>
<dbReference type="AlphaFoldDB" id="A0A1V9ZZQ8"/>
<evidence type="ECO:0000256" key="2">
    <source>
        <dbReference type="SAM" id="MobiDB-lite"/>
    </source>
</evidence>
<dbReference type="EMBL" id="JNBS01000874">
    <property type="protein sequence ID" value="OQS03494.1"/>
    <property type="molecule type" value="Genomic_DNA"/>
</dbReference>
<keyword evidence="4" id="KW-1185">Reference proteome</keyword>
<feature type="region of interest" description="Disordered" evidence="2">
    <location>
        <begin position="57"/>
        <end position="78"/>
    </location>
</feature>
<evidence type="ECO:0000313" key="4">
    <source>
        <dbReference type="Proteomes" id="UP000243217"/>
    </source>
</evidence>
<accession>A0A1V9ZZQ8</accession>
<feature type="coiled-coil region" evidence="1">
    <location>
        <begin position="226"/>
        <end position="253"/>
    </location>
</feature>
<keyword evidence="1" id="KW-0175">Coiled coil</keyword>
<organism evidence="3 4">
    <name type="scientific">Thraustotheca clavata</name>
    <dbReference type="NCBI Taxonomy" id="74557"/>
    <lineage>
        <taxon>Eukaryota</taxon>
        <taxon>Sar</taxon>
        <taxon>Stramenopiles</taxon>
        <taxon>Oomycota</taxon>
        <taxon>Saprolegniomycetes</taxon>
        <taxon>Saprolegniales</taxon>
        <taxon>Achlyaceae</taxon>
        <taxon>Thraustotheca</taxon>
    </lineage>
</organism>
<name>A0A1V9ZZQ8_9STRA</name>
<evidence type="ECO:0000313" key="3">
    <source>
        <dbReference type="EMBL" id="OQS03494.1"/>
    </source>
</evidence>
<sequence length="304" mass="35607">MEEELRHERVQSALEQMNEISISKIHKDAAKRPKVPRHDSLEERIDAIIATTRRIAQQLQEHRSHEDEEHPFDDDGNDEFAIMDDDAHASMGFKRQLSRFLNLPRSLSHREMEEVTHFVLNQVQNTPDQSILMHEIGTLIDEHVITPRDFDSDDHEFKHRPSLAKRRQAQRKMFASANRLKPISMRGSFGVDQQRPLSPFKSNYSFFSKPSERTLLPKLGSCKSPKMSEQAEVQLAEQKAKEAEAEWRDTVKQDYIIWLRAKAQAQANEKKHRHQDNLTKRKHKPRWLLLYENARAHQVATMNT</sequence>
<evidence type="ECO:0000256" key="1">
    <source>
        <dbReference type="SAM" id="Coils"/>
    </source>
</evidence>
<comment type="caution">
    <text evidence="3">The sequence shown here is derived from an EMBL/GenBank/DDBJ whole genome shotgun (WGS) entry which is preliminary data.</text>
</comment>
<reference evidence="3 4" key="1">
    <citation type="journal article" date="2014" name="Genome Biol. Evol.">
        <title>The secreted proteins of Achlya hypogyna and Thraustotheca clavata identify the ancestral oomycete secretome and reveal gene acquisitions by horizontal gene transfer.</title>
        <authorList>
            <person name="Misner I."/>
            <person name="Blouin N."/>
            <person name="Leonard G."/>
            <person name="Richards T.A."/>
            <person name="Lane C.E."/>
        </authorList>
    </citation>
    <scope>NUCLEOTIDE SEQUENCE [LARGE SCALE GENOMIC DNA]</scope>
    <source>
        <strain evidence="3 4">ATCC 34112</strain>
    </source>
</reference>
<dbReference type="OrthoDB" id="77384at2759"/>
<dbReference type="Proteomes" id="UP000243217">
    <property type="component" value="Unassembled WGS sequence"/>
</dbReference>
<feature type="compositionally biased region" description="Acidic residues" evidence="2">
    <location>
        <begin position="69"/>
        <end position="78"/>
    </location>
</feature>
<protein>
    <submittedName>
        <fullName evidence="3">Uncharacterized protein</fullName>
    </submittedName>
</protein>
<proteinExistence type="predicted"/>